<name>A0AAD6TAJ4_9AGAR</name>
<feature type="compositionally biased region" description="Basic and acidic residues" evidence="1">
    <location>
        <begin position="288"/>
        <end position="301"/>
    </location>
</feature>
<dbReference type="Pfam" id="PF20152">
    <property type="entry name" value="DUF6534"/>
    <property type="match status" value="1"/>
</dbReference>
<dbReference type="InterPro" id="IPR045339">
    <property type="entry name" value="DUF6534"/>
</dbReference>
<feature type="transmembrane region" description="Helical" evidence="2">
    <location>
        <begin position="198"/>
        <end position="218"/>
    </location>
</feature>
<accession>A0AAD6TAJ4</accession>
<protein>
    <recommendedName>
        <fullName evidence="3">DUF6534 domain-containing protein</fullName>
    </recommendedName>
</protein>
<feature type="transmembrane region" description="Helical" evidence="2">
    <location>
        <begin position="115"/>
        <end position="136"/>
    </location>
</feature>
<sequence length="307" mass="33733">MSLVKQVLPVFIGTIFEWGLLGVLLVQVGIYRSAFPKDSSILKALVWIILFIEILETISNTRDAIRVFGIGWGSPEVVDQVGWAFFSVPIIGSISAGIGQCCFSYRIYLLSHKLYAPALILSLTMVQLGAGIWSGVEICLAKKFSNLQNTNVRPTALWLGSASLCDLIIVGSTAFYLLRSRSPASKTTNATIYRIVKISVETGLLCALFAIFDLYLFVTYKGTNYHLALCTELSKVYSNSILAILNSRARISHSDASTDDGNLNISEIAFRSGTRVQIPMETTESSDDLDHTQNEFSKRESLGNGHN</sequence>
<gene>
    <name evidence="4" type="ORF">C8F04DRAFT_994141</name>
</gene>
<keyword evidence="2" id="KW-0812">Transmembrane</keyword>
<evidence type="ECO:0000256" key="2">
    <source>
        <dbReference type="SAM" id="Phobius"/>
    </source>
</evidence>
<feature type="transmembrane region" description="Helical" evidence="2">
    <location>
        <begin position="156"/>
        <end position="178"/>
    </location>
</feature>
<feature type="transmembrane region" description="Helical" evidence="2">
    <location>
        <begin position="6"/>
        <end position="30"/>
    </location>
</feature>
<reference evidence="4" key="1">
    <citation type="submission" date="2023-03" db="EMBL/GenBank/DDBJ databases">
        <title>Massive genome expansion in bonnet fungi (Mycena s.s.) driven by repeated elements and novel gene families across ecological guilds.</title>
        <authorList>
            <consortium name="Lawrence Berkeley National Laboratory"/>
            <person name="Harder C.B."/>
            <person name="Miyauchi S."/>
            <person name="Viragh M."/>
            <person name="Kuo A."/>
            <person name="Thoen E."/>
            <person name="Andreopoulos B."/>
            <person name="Lu D."/>
            <person name="Skrede I."/>
            <person name="Drula E."/>
            <person name="Henrissat B."/>
            <person name="Morin E."/>
            <person name="Kohler A."/>
            <person name="Barry K."/>
            <person name="LaButti K."/>
            <person name="Morin E."/>
            <person name="Salamov A."/>
            <person name="Lipzen A."/>
            <person name="Mereny Z."/>
            <person name="Hegedus B."/>
            <person name="Baldrian P."/>
            <person name="Stursova M."/>
            <person name="Weitz H."/>
            <person name="Taylor A."/>
            <person name="Grigoriev I.V."/>
            <person name="Nagy L.G."/>
            <person name="Martin F."/>
            <person name="Kauserud H."/>
        </authorList>
    </citation>
    <scope>NUCLEOTIDE SEQUENCE</scope>
    <source>
        <strain evidence="4">CBHHK200</strain>
    </source>
</reference>
<organism evidence="4 5">
    <name type="scientific">Mycena alexandri</name>
    <dbReference type="NCBI Taxonomy" id="1745969"/>
    <lineage>
        <taxon>Eukaryota</taxon>
        <taxon>Fungi</taxon>
        <taxon>Dikarya</taxon>
        <taxon>Basidiomycota</taxon>
        <taxon>Agaricomycotina</taxon>
        <taxon>Agaricomycetes</taxon>
        <taxon>Agaricomycetidae</taxon>
        <taxon>Agaricales</taxon>
        <taxon>Marasmiineae</taxon>
        <taxon>Mycenaceae</taxon>
        <taxon>Mycena</taxon>
    </lineage>
</organism>
<keyword evidence="2" id="KW-1133">Transmembrane helix</keyword>
<keyword evidence="2" id="KW-0472">Membrane</keyword>
<dbReference type="AlphaFoldDB" id="A0AAD6TAJ4"/>
<evidence type="ECO:0000259" key="3">
    <source>
        <dbReference type="Pfam" id="PF20152"/>
    </source>
</evidence>
<feature type="region of interest" description="Disordered" evidence="1">
    <location>
        <begin position="282"/>
        <end position="307"/>
    </location>
</feature>
<feature type="domain" description="DUF6534" evidence="3">
    <location>
        <begin position="163"/>
        <end position="249"/>
    </location>
</feature>
<proteinExistence type="predicted"/>
<keyword evidence="5" id="KW-1185">Reference proteome</keyword>
<feature type="transmembrane region" description="Helical" evidence="2">
    <location>
        <begin position="81"/>
        <end position="103"/>
    </location>
</feature>
<dbReference type="EMBL" id="JARJCM010000014">
    <property type="protein sequence ID" value="KAJ7041876.1"/>
    <property type="molecule type" value="Genomic_DNA"/>
</dbReference>
<evidence type="ECO:0000313" key="5">
    <source>
        <dbReference type="Proteomes" id="UP001218188"/>
    </source>
</evidence>
<evidence type="ECO:0000256" key="1">
    <source>
        <dbReference type="SAM" id="MobiDB-lite"/>
    </source>
</evidence>
<dbReference type="Proteomes" id="UP001218188">
    <property type="component" value="Unassembled WGS sequence"/>
</dbReference>
<dbReference type="PANTHER" id="PTHR40465">
    <property type="entry name" value="CHROMOSOME 1, WHOLE GENOME SHOTGUN SEQUENCE"/>
    <property type="match status" value="1"/>
</dbReference>
<comment type="caution">
    <text evidence="4">The sequence shown here is derived from an EMBL/GenBank/DDBJ whole genome shotgun (WGS) entry which is preliminary data.</text>
</comment>
<evidence type="ECO:0000313" key="4">
    <source>
        <dbReference type="EMBL" id="KAJ7041876.1"/>
    </source>
</evidence>
<dbReference type="PANTHER" id="PTHR40465:SF1">
    <property type="entry name" value="DUF6534 DOMAIN-CONTAINING PROTEIN"/>
    <property type="match status" value="1"/>
</dbReference>